<feature type="region of interest" description="Disordered" evidence="6">
    <location>
        <begin position="214"/>
        <end position="257"/>
    </location>
</feature>
<dbReference type="Gene3D" id="1.10.10.60">
    <property type="entry name" value="Homeodomain-like"/>
    <property type="match status" value="2"/>
</dbReference>
<dbReference type="Gene3D" id="3.40.50.2300">
    <property type="match status" value="2"/>
</dbReference>
<feature type="region of interest" description="Disordered" evidence="6">
    <location>
        <begin position="350"/>
        <end position="382"/>
    </location>
</feature>
<evidence type="ECO:0000259" key="7">
    <source>
        <dbReference type="PROSITE" id="PS50110"/>
    </source>
</evidence>
<dbReference type="SMART" id="SM00448">
    <property type="entry name" value="REC"/>
    <property type="match status" value="1"/>
</dbReference>
<keyword evidence="3" id="KW-0804">Transcription</keyword>
<dbReference type="GO" id="GO:0003677">
    <property type="term" value="F:DNA binding"/>
    <property type="evidence" value="ECO:0007669"/>
    <property type="project" value="InterPro"/>
</dbReference>
<dbReference type="GO" id="GO:0009736">
    <property type="term" value="P:cytokinin-activated signaling pathway"/>
    <property type="evidence" value="ECO:0007669"/>
    <property type="project" value="InterPro"/>
</dbReference>
<keyword evidence="1" id="KW-0902">Two-component regulatory system</keyword>
<feature type="domain" description="Response regulatory" evidence="7">
    <location>
        <begin position="15"/>
        <end position="129"/>
    </location>
</feature>
<dbReference type="InterPro" id="IPR011006">
    <property type="entry name" value="CheY-like_superfamily"/>
</dbReference>
<feature type="region of interest" description="Disordered" evidence="6">
    <location>
        <begin position="684"/>
        <end position="705"/>
    </location>
</feature>
<sequence>MGERAMVCPTDDGLRVIVVDEDEHHANSARSMLCAHDYRATAYTSPLQALDLLEGHAQEVDVALVALHMEEMHGFQFLDMLIICAEFGTVMSEETTMDIIGRCVKLGARFLVGKPIDTHTVQNLWQHLELEDSRRMHHIKQLLQGNGEAHDMSYMKESTKTKKSYICWNEYLQGKFLRALEILGDEDLSPRNIEILMNVEGVNRKHVASHLQKYRKRMEAGKQNSALDAMKCGKRASTSKSAKSHQEDTNTSLSSPDIQQEEITADEDVPHAQTGSFSDDNVHAAMRRSIQFGTIYDESQYFDFSYGDGVDMMEHGAAQDDGKSASGFRAQIWAGTGGQDGRLWQLRGEERKHQMRGRQGDGRSEWQRKGERDQSLKHMGTQRSDRRLSVLVVDDNLSDANIASCMLAKLNFQASRNLSFERSFPTVLCLKKIINVSLVFLVTVYTSSVEALKFLKDHEKDIDFALVAVNMKEMHGFQFLDISKRSHKNLQVISIEGKSDHIFKSENKFGEFTNKQKATQLMWTPSLERKFLQARELLGEAATPKMIQLSMNVNSIGRTQISAHLQKYRKKVKKELRNTNAKKCSNGASSSKPLQICETGPNTCQYDPEIQPADTSDEDMSWDQTESTEATRRALQLGTVFDESQLPNDPSGRQASKGEVDMMGDDNCPNDWTYAFGDKNVVSETHNADNGKGVMDQGDSDKQVSNCDAQARVVKLVTYSDSEDDEAL</sequence>
<evidence type="ECO:0000256" key="1">
    <source>
        <dbReference type="ARBA" id="ARBA00023012"/>
    </source>
</evidence>
<dbReference type="InterPro" id="IPR045279">
    <property type="entry name" value="ARR-like"/>
</dbReference>
<evidence type="ECO:0000256" key="2">
    <source>
        <dbReference type="ARBA" id="ARBA00023015"/>
    </source>
</evidence>
<feature type="region of interest" description="Disordered" evidence="6">
    <location>
        <begin position="582"/>
        <end position="620"/>
    </location>
</feature>
<dbReference type="GO" id="GO:0000160">
    <property type="term" value="P:phosphorelay signal transduction system"/>
    <property type="evidence" value="ECO:0007669"/>
    <property type="project" value="UniProtKB-KW"/>
</dbReference>
<keyword evidence="9" id="KW-1185">Reference proteome</keyword>
<dbReference type="NCBIfam" id="TIGR01557">
    <property type="entry name" value="myb_SHAQKYF"/>
    <property type="match status" value="2"/>
</dbReference>
<organism evidence="8 9">
    <name type="scientific">Dichanthelium oligosanthes</name>
    <dbReference type="NCBI Taxonomy" id="888268"/>
    <lineage>
        <taxon>Eukaryota</taxon>
        <taxon>Viridiplantae</taxon>
        <taxon>Streptophyta</taxon>
        <taxon>Embryophyta</taxon>
        <taxon>Tracheophyta</taxon>
        <taxon>Spermatophyta</taxon>
        <taxon>Magnoliopsida</taxon>
        <taxon>Liliopsida</taxon>
        <taxon>Poales</taxon>
        <taxon>Poaceae</taxon>
        <taxon>PACMAD clade</taxon>
        <taxon>Panicoideae</taxon>
        <taxon>Panicodae</taxon>
        <taxon>Paniceae</taxon>
        <taxon>Dichantheliinae</taxon>
        <taxon>Dichanthelium</taxon>
    </lineage>
</organism>
<dbReference type="Proteomes" id="UP000095767">
    <property type="component" value="Unassembled WGS sequence"/>
</dbReference>
<dbReference type="Pfam" id="PF00072">
    <property type="entry name" value="Response_reg"/>
    <property type="match status" value="1"/>
</dbReference>
<gene>
    <name evidence="8" type="ORF">BAE44_0022222</name>
</gene>
<name>A0A1E5UV52_9POAL</name>
<dbReference type="SUPFAM" id="SSF46689">
    <property type="entry name" value="Homeodomain-like"/>
    <property type="match status" value="2"/>
</dbReference>
<feature type="compositionally biased region" description="Basic and acidic residues" evidence="6">
    <location>
        <begin position="350"/>
        <end position="376"/>
    </location>
</feature>
<evidence type="ECO:0000256" key="6">
    <source>
        <dbReference type="SAM" id="MobiDB-lite"/>
    </source>
</evidence>
<evidence type="ECO:0000256" key="3">
    <source>
        <dbReference type="ARBA" id="ARBA00023163"/>
    </source>
</evidence>
<evidence type="ECO:0000256" key="4">
    <source>
        <dbReference type="ARBA" id="ARBA00023242"/>
    </source>
</evidence>
<comment type="caution">
    <text evidence="8">The sequence shown here is derived from an EMBL/GenBank/DDBJ whole genome shotgun (WGS) entry which is preliminary data.</text>
</comment>
<dbReference type="PROSITE" id="PS50110">
    <property type="entry name" value="RESPONSE_REGULATORY"/>
    <property type="match status" value="1"/>
</dbReference>
<protein>
    <submittedName>
        <fullName evidence="8">Two-component response regulator ORR29</fullName>
    </submittedName>
</protein>
<accession>A0A1E5UV52</accession>
<dbReference type="PANTHER" id="PTHR43874:SF92">
    <property type="entry name" value="TWO-COMPONENT RESPONSE REGULATOR ORR28"/>
    <property type="match status" value="1"/>
</dbReference>
<dbReference type="InterPro" id="IPR006447">
    <property type="entry name" value="Myb_dom_plants"/>
</dbReference>
<dbReference type="EMBL" id="LWDX02062011">
    <property type="protein sequence ID" value="OEL16759.1"/>
    <property type="molecule type" value="Genomic_DNA"/>
</dbReference>
<dbReference type="SUPFAM" id="SSF52172">
    <property type="entry name" value="CheY-like"/>
    <property type="match status" value="2"/>
</dbReference>
<keyword evidence="2" id="KW-0805">Transcription regulation</keyword>
<proteinExistence type="predicted"/>
<dbReference type="InterPro" id="IPR009057">
    <property type="entry name" value="Homeodomain-like_sf"/>
</dbReference>
<feature type="compositionally biased region" description="Polar residues" evidence="6">
    <location>
        <begin position="582"/>
        <end position="593"/>
    </location>
</feature>
<evidence type="ECO:0000313" key="8">
    <source>
        <dbReference type="EMBL" id="OEL16759.1"/>
    </source>
</evidence>
<reference evidence="8 9" key="1">
    <citation type="submission" date="2016-09" db="EMBL/GenBank/DDBJ databases">
        <title>The draft genome of Dichanthelium oligosanthes: A C3 panicoid grass species.</title>
        <authorList>
            <person name="Studer A.J."/>
            <person name="Schnable J.C."/>
            <person name="Brutnell T.P."/>
        </authorList>
    </citation>
    <scope>NUCLEOTIDE SEQUENCE [LARGE SCALE GENOMIC DNA]</scope>
    <source>
        <strain evidence="9">cv. Kellogg 1175</strain>
        <tissue evidence="8">Leaf</tissue>
    </source>
</reference>
<comment type="caution">
    <text evidence="5">Lacks conserved residue(s) required for the propagation of feature annotation.</text>
</comment>
<dbReference type="InterPro" id="IPR001789">
    <property type="entry name" value="Sig_transdc_resp-reg_receiver"/>
</dbReference>
<dbReference type="AlphaFoldDB" id="A0A1E5UV52"/>
<dbReference type="STRING" id="888268.A0A1E5UV52"/>
<dbReference type="PANTHER" id="PTHR43874">
    <property type="entry name" value="TWO-COMPONENT RESPONSE REGULATOR"/>
    <property type="match status" value="1"/>
</dbReference>
<keyword evidence="4" id="KW-0539">Nucleus</keyword>
<evidence type="ECO:0000313" key="9">
    <source>
        <dbReference type="Proteomes" id="UP000095767"/>
    </source>
</evidence>
<dbReference type="OrthoDB" id="621781at2759"/>
<evidence type="ECO:0000256" key="5">
    <source>
        <dbReference type="PROSITE-ProRule" id="PRU00169"/>
    </source>
</evidence>